<organism evidence="2 3">
    <name type="scientific">Hyaloscypha hepaticicola</name>
    <dbReference type="NCBI Taxonomy" id="2082293"/>
    <lineage>
        <taxon>Eukaryota</taxon>
        <taxon>Fungi</taxon>
        <taxon>Dikarya</taxon>
        <taxon>Ascomycota</taxon>
        <taxon>Pezizomycotina</taxon>
        <taxon>Leotiomycetes</taxon>
        <taxon>Helotiales</taxon>
        <taxon>Hyaloscyphaceae</taxon>
        <taxon>Hyaloscypha</taxon>
    </lineage>
</organism>
<keyword evidence="1" id="KW-1133">Transmembrane helix</keyword>
<gene>
    <name evidence="2" type="ORF">NA56DRAFT_648114</name>
</gene>
<protein>
    <submittedName>
        <fullName evidence="2">Uncharacterized protein</fullName>
    </submittedName>
</protein>
<accession>A0A2J6PWH3</accession>
<reference evidence="2 3" key="1">
    <citation type="submission" date="2016-05" db="EMBL/GenBank/DDBJ databases">
        <title>A degradative enzymes factory behind the ericoid mycorrhizal symbiosis.</title>
        <authorList>
            <consortium name="DOE Joint Genome Institute"/>
            <person name="Martino E."/>
            <person name="Morin E."/>
            <person name="Grelet G."/>
            <person name="Kuo A."/>
            <person name="Kohler A."/>
            <person name="Daghino S."/>
            <person name="Barry K."/>
            <person name="Choi C."/>
            <person name="Cichocki N."/>
            <person name="Clum A."/>
            <person name="Copeland A."/>
            <person name="Hainaut M."/>
            <person name="Haridas S."/>
            <person name="Labutti K."/>
            <person name="Lindquist E."/>
            <person name="Lipzen A."/>
            <person name="Khouja H.-R."/>
            <person name="Murat C."/>
            <person name="Ohm R."/>
            <person name="Olson A."/>
            <person name="Spatafora J."/>
            <person name="Veneault-Fourrey C."/>
            <person name="Henrissat B."/>
            <person name="Grigoriev I."/>
            <person name="Martin F."/>
            <person name="Perotto S."/>
        </authorList>
    </citation>
    <scope>NUCLEOTIDE SEQUENCE [LARGE SCALE GENOMIC DNA]</scope>
    <source>
        <strain evidence="2 3">UAMH 7357</strain>
    </source>
</reference>
<keyword evidence="3" id="KW-1185">Reference proteome</keyword>
<dbReference type="OrthoDB" id="3552065at2759"/>
<evidence type="ECO:0000313" key="2">
    <source>
        <dbReference type="EMBL" id="PMD18365.1"/>
    </source>
</evidence>
<keyword evidence="1" id="KW-0812">Transmembrane</keyword>
<feature type="transmembrane region" description="Helical" evidence="1">
    <location>
        <begin position="12"/>
        <end position="31"/>
    </location>
</feature>
<dbReference type="AlphaFoldDB" id="A0A2J6PWH3"/>
<evidence type="ECO:0000313" key="3">
    <source>
        <dbReference type="Proteomes" id="UP000235672"/>
    </source>
</evidence>
<dbReference type="Proteomes" id="UP000235672">
    <property type="component" value="Unassembled WGS sequence"/>
</dbReference>
<name>A0A2J6PWH3_9HELO</name>
<evidence type="ECO:0000256" key="1">
    <source>
        <dbReference type="SAM" id="Phobius"/>
    </source>
</evidence>
<keyword evidence="1" id="KW-0472">Membrane</keyword>
<sequence>MLSTSDNIAVSFGFASLFIAIVAVFVTRRAYIMPSSTDLERQSNTQHQFGTQTREDMVMEEMRLRRWSTVKSFESES</sequence>
<dbReference type="EMBL" id="KZ613495">
    <property type="protein sequence ID" value="PMD18365.1"/>
    <property type="molecule type" value="Genomic_DNA"/>
</dbReference>
<proteinExistence type="predicted"/>